<organism evidence="3 4">
    <name type="scientific">Rhodanobacter glycinis</name>
    <dbReference type="NCBI Taxonomy" id="582702"/>
    <lineage>
        <taxon>Bacteria</taxon>
        <taxon>Pseudomonadati</taxon>
        <taxon>Pseudomonadota</taxon>
        <taxon>Gammaproteobacteria</taxon>
        <taxon>Lysobacterales</taxon>
        <taxon>Rhodanobacteraceae</taxon>
        <taxon>Rhodanobacter</taxon>
    </lineage>
</organism>
<evidence type="ECO:0000313" key="4">
    <source>
        <dbReference type="Proteomes" id="UP000321807"/>
    </source>
</evidence>
<sequence length="325" mass="36219">MARTSDTRTLTRETAAILAAEGRAPHTLTVDQIYEVIRQGSRTTINDELKRWKAERIQADALASTLPPAIAESMRALWAAAVDQGMQQFAVERDTLTEAREAALASWREQGELLAQMQAQQDTLTEQVTALRAALEKAQHARADVEAARAVAAAEAMTLRDTLDRERHDRAQDRAEAHGRLEAVHATHQAALTEQAQAFRDELNRATERLQHSEAQMLKQIDDARVIQRRAETHLTKVQEQNTGLRTELAELRQRTRRDQQELAAAQHTLTALRSRLVETEALAAARERALITQTAQAEAAQRVIGTLEAALQRPRRGRPQPSAS</sequence>
<gene>
    <name evidence="3" type="ORF">CS053_09945</name>
</gene>
<evidence type="ECO:0000256" key="1">
    <source>
        <dbReference type="SAM" id="Coils"/>
    </source>
</evidence>
<dbReference type="AlphaFoldDB" id="A0A5B9E1F1"/>
<feature type="coiled-coil region" evidence="1">
    <location>
        <begin position="189"/>
        <end position="269"/>
    </location>
</feature>
<dbReference type="Proteomes" id="UP000321807">
    <property type="component" value="Chromosome"/>
</dbReference>
<proteinExistence type="predicted"/>
<dbReference type="Pfam" id="PF11740">
    <property type="entry name" value="KfrA_N"/>
    <property type="match status" value="1"/>
</dbReference>
<feature type="coiled-coil region" evidence="1">
    <location>
        <begin position="114"/>
        <end position="151"/>
    </location>
</feature>
<evidence type="ECO:0000313" key="3">
    <source>
        <dbReference type="EMBL" id="QEE24785.1"/>
    </source>
</evidence>
<dbReference type="EMBL" id="CP042807">
    <property type="protein sequence ID" value="QEE24785.1"/>
    <property type="molecule type" value="Genomic_DNA"/>
</dbReference>
<keyword evidence="1" id="KW-0175">Coiled coil</keyword>
<protein>
    <submittedName>
        <fullName evidence="3">Integrase</fullName>
    </submittedName>
</protein>
<name>A0A5B9E1F1_9GAMM</name>
<dbReference type="KEGG" id="rgl:CS053_09945"/>
<dbReference type="InterPro" id="IPR021104">
    <property type="entry name" value="KfrA_DNA-bd_N"/>
</dbReference>
<reference evidence="3 4" key="1">
    <citation type="submission" date="2019-08" db="EMBL/GenBank/DDBJ databases">
        <title>Complete genome sequence of Rhodanobacter glycinis strain T01E-68 isolated from tomato root.</title>
        <authorList>
            <person name="Weon H.-Y."/>
            <person name="Lee S.A."/>
        </authorList>
    </citation>
    <scope>NUCLEOTIDE SEQUENCE [LARGE SCALE GENOMIC DNA]</scope>
    <source>
        <strain evidence="3 4">T01E-68</strain>
    </source>
</reference>
<evidence type="ECO:0000259" key="2">
    <source>
        <dbReference type="Pfam" id="PF11740"/>
    </source>
</evidence>
<accession>A0A5B9E1F1</accession>
<feature type="domain" description="KfrA N-terminal DNA-binding" evidence="2">
    <location>
        <begin position="12"/>
        <end position="125"/>
    </location>
</feature>